<evidence type="ECO:0000313" key="3">
    <source>
        <dbReference type="Proteomes" id="UP000449547"/>
    </source>
</evidence>
<dbReference type="OMA" id="YKEPSFY"/>
<dbReference type="OrthoDB" id="4078100at2759"/>
<feature type="compositionally biased region" description="Acidic residues" evidence="1">
    <location>
        <begin position="164"/>
        <end position="178"/>
    </location>
</feature>
<evidence type="ECO:0000256" key="1">
    <source>
        <dbReference type="SAM" id="MobiDB-lite"/>
    </source>
</evidence>
<keyword evidence="3" id="KW-1185">Reference proteome</keyword>
<feature type="region of interest" description="Disordered" evidence="1">
    <location>
        <begin position="157"/>
        <end position="194"/>
    </location>
</feature>
<dbReference type="Pfam" id="PF12856">
    <property type="entry name" value="ANAPC9"/>
    <property type="match status" value="1"/>
</dbReference>
<comment type="caution">
    <text evidence="2">The sequence shown here is derived from an EMBL/GenBank/DDBJ whole genome shotgun (WGS) entry which is preliminary data.</text>
</comment>
<dbReference type="EMBL" id="SWFT01000050">
    <property type="protein sequence ID" value="KAA8905136.1"/>
    <property type="molecule type" value="Genomic_DNA"/>
</dbReference>
<protein>
    <submittedName>
        <fullName evidence="2">Uncharacterized protein</fullName>
    </submittedName>
</protein>
<feature type="compositionally biased region" description="Polar residues" evidence="1">
    <location>
        <begin position="45"/>
        <end position="59"/>
    </location>
</feature>
<sequence>MNSSHSNAACGPTKYQNLPKFAAGATRVVSSHSFDHSNITHDTFNRTVSGNSTMMSTPSNRRRTWAPPQKAASHLHTRKPDLPHPSSKKGRLIKSKLLNLTQSSKERVVSVRRDPSFVIHRPSPMAGYDYSAFAAAPIRESQVAAWQSAERVSKSLIFGSDSSSSDDDDSMAIDDDEPPVAPSPPITNAATTSGPEAIIKAIPGYTKDELQVVLSAATEADAQRNVLEHKRRVHRHHEHIFAQSATVNHKRQVQIDQKREVYTRIFGDANRLNHEYITNNSFYSAIDNSADIHQSFHEDKSEVTSIVAEEKAFLAALAETARSFASQHCPSRVEAPVVDSPTKQRRRSPPPIADDEVDYEKLQGMIARKLDSSYSRTVNDDVDQDEPDVSDISIEELNDELQGYVCRHLRARLRN</sequence>
<dbReference type="Proteomes" id="UP000449547">
    <property type="component" value="Unassembled WGS sequence"/>
</dbReference>
<dbReference type="VEuPathDB" id="FungiDB:DIURU_001564"/>
<proteinExistence type="predicted"/>
<organism evidence="2 3">
    <name type="scientific">Diutina rugosa</name>
    <name type="common">Yeast</name>
    <name type="synonym">Candida rugosa</name>
    <dbReference type="NCBI Taxonomy" id="5481"/>
    <lineage>
        <taxon>Eukaryota</taxon>
        <taxon>Fungi</taxon>
        <taxon>Dikarya</taxon>
        <taxon>Ascomycota</taxon>
        <taxon>Saccharomycotina</taxon>
        <taxon>Pichiomycetes</taxon>
        <taxon>Debaryomycetaceae</taxon>
        <taxon>Diutina</taxon>
    </lineage>
</organism>
<accession>A0A642UT44</accession>
<name>A0A642UT44_DIURU</name>
<evidence type="ECO:0000313" key="2">
    <source>
        <dbReference type="EMBL" id="KAA8905136.1"/>
    </source>
</evidence>
<dbReference type="AlphaFoldDB" id="A0A642UT44"/>
<dbReference type="InterPro" id="IPR024274">
    <property type="entry name" value="APC9"/>
</dbReference>
<reference evidence="2 3" key="1">
    <citation type="submission" date="2019-07" db="EMBL/GenBank/DDBJ databases">
        <title>Genome assembly of two rare yeast pathogens: Diutina rugosa and Trichomonascus ciferrii.</title>
        <authorList>
            <person name="Mixao V."/>
            <person name="Saus E."/>
            <person name="Hansen A."/>
            <person name="Lass-Flor C."/>
            <person name="Gabaldon T."/>
        </authorList>
    </citation>
    <scope>NUCLEOTIDE SEQUENCE [LARGE SCALE GENOMIC DNA]</scope>
    <source>
        <strain evidence="2 3">CBS 613</strain>
    </source>
</reference>
<gene>
    <name evidence="2" type="ORF">DIURU_001564</name>
</gene>
<feature type="region of interest" description="Disordered" evidence="1">
    <location>
        <begin position="45"/>
        <end position="91"/>
    </location>
</feature>
<dbReference type="RefSeq" id="XP_034013522.1">
    <property type="nucleotide sequence ID" value="XM_034154121.1"/>
</dbReference>
<dbReference type="GO" id="GO:0005680">
    <property type="term" value="C:anaphase-promoting complex"/>
    <property type="evidence" value="ECO:0007669"/>
    <property type="project" value="InterPro"/>
</dbReference>
<feature type="region of interest" description="Disordered" evidence="1">
    <location>
        <begin position="328"/>
        <end position="355"/>
    </location>
</feature>
<dbReference type="GeneID" id="54780217"/>